<evidence type="ECO:0000256" key="2">
    <source>
        <dbReference type="SAM" id="Phobius"/>
    </source>
</evidence>
<evidence type="ECO:0000313" key="4">
    <source>
        <dbReference type="EMBL" id="EMQ95080.1"/>
    </source>
</evidence>
<dbReference type="SUPFAM" id="SSF50998">
    <property type="entry name" value="Quinoprotein alcohol dehydrogenase-like"/>
    <property type="match status" value="1"/>
</dbReference>
<dbReference type="PATRIC" id="fig|1137281.3.peg.1511"/>
<gene>
    <name evidence="4" type="ORF">D778_00077</name>
</gene>
<dbReference type="EMBL" id="ANLA01000010">
    <property type="protein sequence ID" value="EMQ95080.1"/>
    <property type="molecule type" value="Genomic_DNA"/>
</dbReference>
<dbReference type="NCBIfam" id="TIGR04183">
    <property type="entry name" value="Por_Secre_tail"/>
    <property type="match status" value="1"/>
</dbReference>
<protein>
    <recommendedName>
        <fullName evidence="3">Secretion system C-terminal sorting domain-containing protein</fullName>
    </recommendedName>
</protein>
<dbReference type="GeneID" id="98641388"/>
<keyword evidence="5" id="KW-1185">Reference proteome</keyword>
<keyword evidence="2" id="KW-1133">Transmembrane helix</keyword>
<dbReference type="RefSeq" id="WP_007649281.1">
    <property type="nucleotide sequence ID" value="NZ_ANLA01000010.1"/>
</dbReference>
<keyword evidence="1" id="KW-0732">Signal</keyword>
<name>M7MJL9_9FLAO</name>
<evidence type="ECO:0000259" key="3">
    <source>
        <dbReference type="Pfam" id="PF18962"/>
    </source>
</evidence>
<feature type="domain" description="Secretion system C-terminal sorting" evidence="3">
    <location>
        <begin position="428"/>
        <end position="500"/>
    </location>
</feature>
<organism evidence="4 5">
    <name type="scientific">Xanthomarina gelatinilytica</name>
    <dbReference type="NCBI Taxonomy" id="1137281"/>
    <lineage>
        <taxon>Bacteria</taxon>
        <taxon>Pseudomonadati</taxon>
        <taxon>Bacteroidota</taxon>
        <taxon>Flavobacteriia</taxon>
        <taxon>Flavobacteriales</taxon>
        <taxon>Flavobacteriaceae</taxon>
        <taxon>Xanthomarina</taxon>
    </lineage>
</organism>
<proteinExistence type="predicted"/>
<dbReference type="Proteomes" id="UP000012024">
    <property type="component" value="Unassembled WGS sequence"/>
</dbReference>
<sequence>MKHLYVGKFSHREGFQRVFFIYFLFFSIIITAQTYPETVQLNNVQYESYQTPTGPKPGYLQETTNEFGNKLTRISDAAVFGTTDFNVRHHYSLDEPWNSDGSLIKLAGYPAAILDADTYEFLYWAGIPSSATWSYSEPNIMYGISGNRFVSYDVTTNNRQTIRTFSDYSVIEYGGSKGNMSIDDKYVGLIGRNGSNRTLIVYDVENDVVVATRNIGTAAIGWFSVSQSGQYAVSCYLADGSADDQGMKVFNIDLTNRRHLDDYTKHGDLGIDANGNDVYVTFGDPVTRGNDYYMKMIRLSDGVQTPLFHYTSDYGVWNGHISCRNTSRPGWAYVNEGCCQTVGRKEVFAIKLDGSDMIQRFAYHHTNENTGYAHQAHAVPNRDGSKVMFASNWNNQFTEAHPPSFVVEAPATLGIEENEAVATNHIKVYPNPSRDGMVHIKLNGNIAVKSIQLYDMLGRTIRTEEMVSNEKSLNLSHLPEGVYLLSFQTENNGSVTKRIVLN</sequence>
<dbReference type="OrthoDB" id="9765926at2"/>
<evidence type="ECO:0000313" key="5">
    <source>
        <dbReference type="Proteomes" id="UP000012024"/>
    </source>
</evidence>
<dbReference type="InterPro" id="IPR011047">
    <property type="entry name" value="Quinoprotein_ADH-like_sf"/>
</dbReference>
<dbReference type="Pfam" id="PF18962">
    <property type="entry name" value="Por_Secre_tail"/>
    <property type="match status" value="1"/>
</dbReference>
<reference evidence="4 5" key="1">
    <citation type="submission" date="2012-12" db="EMBL/GenBank/DDBJ databases">
        <title>Genome assembly of Formosa sp. AK20.</title>
        <authorList>
            <person name="Kumar R."/>
            <person name="Khatri I."/>
            <person name="Vaidya B."/>
            <person name="Subramanian S."/>
            <person name="Pinnaka A."/>
        </authorList>
    </citation>
    <scope>NUCLEOTIDE SEQUENCE [LARGE SCALE GENOMIC DNA]</scope>
    <source>
        <strain evidence="4 5">AK20</strain>
    </source>
</reference>
<dbReference type="eggNOG" id="COG3291">
    <property type="taxonomic scope" value="Bacteria"/>
</dbReference>
<comment type="caution">
    <text evidence="4">The sequence shown here is derived from an EMBL/GenBank/DDBJ whole genome shotgun (WGS) entry which is preliminary data.</text>
</comment>
<feature type="transmembrane region" description="Helical" evidence="2">
    <location>
        <begin position="18"/>
        <end position="35"/>
    </location>
</feature>
<dbReference type="AlphaFoldDB" id="M7MJL9"/>
<keyword evidence="2" id="KW-0472">Membrane</keyword>
<evidence type="ECO:0000256" key="1">
    <source>
        <dbReference type="ARBA" id="ARBA00022729"/>
    </source>
</evidence>
<dbReference type="InterPro" id="IPR026444">
    <property type="entry name" value="Secre_tail"/>
</dbReference>
<accession>M7MJL9</accession>
<keyword evidence="2" id="KW-0812">Transmembrane</keyword>